<dbReference type="Gene3D" id="3.90.950.20">
    <property type="entry name" value="CinA-like"/>
    <property type="match status" value="1"/>
</dbReference>
<reference evidence="2 3" key="1">
    <citation type="journal article" date="2014" name="World J. Microbiol. Biotechnol.">
        <title>Biodiversity and physiological characteristics of Antarctic and Arctic lichens-associated bacteria.</title>
        <authorList>
            <person name="Lee Y.M."/>
            <person name="Kim E.H."/>
            <person name="Lee H.K."/>
            <person name="Hong S.G."/>
        </authorList>
    </citation>
    <scope>NUCLEOTIDE SEQUENCE [LARGE SCALE GENOMIC DNA]</scope>
    <source>
        <strain evidence="2 3">PAMC 26569</strain>
    </source>
</reference>
<dbReference type="InterPro" id="IPR036653">
    <property type="entry name" value="CinA-like_C"/>
</dbReference>
<dbReference type="RefSeq" id="WP_171835859.1">
    <property type="nucleotide sequence ID" value="NZ_CP053708.1"/>
</dbReference>
<feature type="domain" description="CinA C-terminal" evidence="1">
    <location>
        <begin position="12"/>
        <end position="162"/>
    </location>
</feature>
<dbReference type="NCBIfam" id="TIGR00199">
    <property type="entry name" value="PncC_domain"/>
    <property type="match status" value="1"/>
</dbReference>
<protein>
    <submittedName>
        <fullName evidence="2">CinA family protein</fullName>
    </submittedName>
</protein>
<dbReference type="Pfam" id="PF02464">
    <property type="entry name" value="CinA"/>
    <property type="match status" value="1"/>
</dbReference>
<evidence type="ECO:0000259" key="1">
    <source>
        <dbReference type="Pfam" id="PF02464"/>
    </source>
</evidence>
<evidence type="ECO:0000313" key="2">
    <source>
        <dbReference type="EMBL" id="QKE90189.1"/>
    </source>
</evidence>
<keyword evidence="3" id="KW-1185">Reference proteome</keyword>
<dbReference type="EMBL" id="CP053708">
    <property type="protein sequence ID" value="QKE90189.1"/>
    <property type="molecule type" value="Genomic_DNA"/>
</dbReference>
<name>A0A6M8HP15_9PROT</name>
<accession>A0A6M8HP15</accession>
<dbReference type="InterPro" id="IPR008136">
    <property type="entry name" value="CinA_C"/>
</dbReference>
<sequence>MSDRVQIDHACVSRIAERLVERRQTLAVAESSAGGLISASLLSVPGASAYFLGGGIIYTRQARETLLGITPGALGTVQSATEAMAVLQARTIRDRLGADWGLAETGASGPGGNRYGDAAGHCCVGVVGPREASRILETGSPDRAANMTRFANAALALLDEMLGGTP</sequence>
<dbReference type="Proteomes" id="UP000500767">
    <property type="component" value="Chromosome"/>
</dbReference>
<gene>
    <name evidence="2" type="ORF">HN018_09155</name>
</gene>
<dbReference type="SUPFAM" id="SSF142433">
    <property type="entry name" value="CinA-like"/>
    <property type="match status" value="1"/>
</dbReference>
<proteinExistence type="predicted"/>
<evidence type="ECO:0000313" key="3">
    <source>
        <dbReference type="Proteomes" id="UP000500767"/>
    </source>
</evidence>
<organism evidence="2 3">
    <name type="scientific">Lichenicola cladoniae</name>
    <dbReference type="NCBI Taxonomy" id="1484109"/>
    <lineage>
        <taxon>Bacteria</taxon>
        <taxon>Pseudomonadati</taxon>
        <taxon>Pseudomonadota</taxon>
        <taxon>Alphaproteobacteria</taxon>
        <taxon>Acetobacterales</taxon>
        <taxon>Acetobacteraceae</taxon>
        <taxon>Lichenicola</taxon>
    </lineage>
</organism>
<dbReference type="AlphaFoldDB" id="A0A6M8HP15"/>
<dbReference type="KEGG" id="lck:HN018_09155"/>